<evidence type="ECO:0000313" key="1">
    <source>
        <dbReference type="EMBL" id="TMR21684.1"/>
    </source>
</evidence>
<protein>
    <submittedName>
        <fullName evidence="1">YbaB/EbfC family nucleoid-associated protein</fullName>
    </submittedName>
</protein>
<dbReference type="InterPro" id="IPR004401">
    <property type="entry name" value="YbaB/EbfC"/>
</dbReference>
<dbReference type="Pfam" id="PF02575">
    <property type="entry name" value="YbaB_DNA_bd"/>
    <property type="match status" value="1"/>
</dbReference>
<accession>A0A5S4FMN2</accession>
<name>A0A5S4FMN2_9ACTN</name>
<dbReference type="Gene3D" id="3.30.1310.10">
    <property type="entry name" value="Nucleoid-associated protein YbaB-like domain"/>
    <property type="match status" value="1"/>
</dbReference>
<dbReference type="EMBL" id="VCKY01000039">
    <property type="protein sequence ID" value="TMR21684.1"/>
    <property type="molecule type" value="Genomic_DNA"/>
</dbReference>
<gene>
    <name evidence="1" type="ORF">ETD86_14140</name>
</gene>
<sequence>MDPTDIRDRDLDEIGRQGERMLGWLETAQEELDKIVGVGQGPSGQVKAAVDPNGRVLEVTFGPRALRLDSRTLAEEVLAAVRLGREESERQARELMREALPGFDPAEANAQLGRLLDSYGD</sequence>
<dbReference type="OrthoDB" id="3515762at2"/>
<dbReference type="AlphaFoldDB" id="A0A5S4FMN2"/>
<organism evidence="1 2">
    <name type="scientific">Nonomuraea turkmeniaca</name>
    <dbReference type="NCBI Taxonomy" id="103838"/>
    <lineage>
        <taxon>Bacteria</taxon>
        <taxon>Bacillati</taxon>
        <taxon>Actinomycetota</taxon>
        <taxon>Actinomycetes</taxon>
        <taxon>Streptosporangiales</taxon>
        <taxon>Streptosporangiaceae</taxon>
        <taxon>Nonomuraea</taxon>
    </lineage>
</organism>
<keyword evidence="2" id="KW-1185">Reference proteome</keyword>
<proteinExistence type="predicted"/>
<dbReference type="RefSeq" id="WP_138666603.1">
    <property type="nucleotide sequence ID" value="NZ_VCKY01000039.1"/>
</dbReference>
<dbReference type="Proteomes" id="UP000309128">
    <property type="component" value="Unassembled WGS sequence"/>
</dbReference>
<dbReference type="SUPFAM" id="SSF82607">
    <property type="entry name" value="YbaB-like"/>
    <property type="match status" value="1"/>
</dbReference>
<evidence type="ECO:0000313" key="2">
    <source>
        <dbReference type="Proteomes" id="UP000309128"/>
    </source>
</evidence>
<comment type="caution">
    <text evidence="1">The sequence shown here is derived from an EMBL/GenBank/DDBJ whole genome shotgun (WGS) entry which is preliminary data.</text>
</comment>
<dbReference type="GO" id="GO:0003677">
    <property type="term" value="F:DNA binding"/>
    <property type="evidence" value="ECO:0007669"/>
    <property type="project" value="InterPro"/>
</dbReference>
<dbReference type="InterPro" id="IPR036894">
    <property type="entry name" value="YbaB-like_sf"/>
</dbReference>
<reference evidence="1 2" key="1">
    <citation type="submission" date="2019-05" db="EMBL/GenBank/DDBJ databases">
        <title>Draft genome sequence of Nonomuraea turkmeniaca DSM 43926.</title>
        <authorList>
            <person name="Saricaoglu S."/>
            <person name="Isik K."/>
        </authorList>
    </citation>
    <scope>NUCLEOTIDE SEQUENCE [LARGE SCALE GENOMIC DNA]</scope>
    <source>
        <strain evidence="1 2">DSM 43926</strain>
    </source>
</reference>